<dbReference type="Proteomes" id="UP000076083">
    <property type="component" value="Chromosome"/>
</dbReference>
<evidence type="ECO:0000256" key="11">
    <source>
        <dbReference type="ARBA" id="ARBA00023012"/>
    </source>
</evidence>
<keyword evidence="11" id="KW-0902">Two-component regulatory system</keyword>
<dbReference type="Pfam" id="PF00512">
    <property type="entry name" value="HisKA"/>
    <property type="match status" value="1"/>
</dbReference>
<dbReference type="PANTHER" id="PTHR45436">
    <property type="entry name" value="SENSOR HISTIDINE KINASE YKOH"/>
    <property type="match status" value="1"/>
</dbReference>
<dbReference type="Pfam" id="PF08521">
    <property type="entry name" value="2CSK_N"/>
    <property type="match status" value="1"/>
</dbReference>
<dbReference type="InterPro" id="IPR050428">
    <property type="entry name" value="TCS_sensor_his_kinase"/>
</dbReference>
<protein>
    <recommendedName>
        <fullName evidence="3">histidine kinase</fullName>
        <ecNumber evidence="3">2.7.13.3</ecNumber>
    </recommendedName>
</protein>
<dbReference type="EC" id="2.7.13.3" evidence="3"/>
<feature type="domain" description="HAMP" evidence="14">
    <location>
        <begin position="174"/>
        <end position="226"/>
    </location>
</feature>
<organism evidence="15 16">
    <name type="scientific">Pseudomonas fluorescens</name>
    <dbReference type="NCBI Taxonomy" id="294"/>
    <lineage>
        <taxon>Bacteria</taxon>
        <taxon>Pseudomonadati</taxon>
        <taxon>Pseudomonadota</taxon>
        <taxon>Gammaproteobacteria</taxon>
        <taxon>Pseudomonadales</taxon>
        <taxon>Pseudomonadaceae</taxon>
        <taxon>Pseudomonas</taxon>
    </lineage>
</organism>
<keyword evidence="10 12" id="KW-1133">Transmembrane helix</keyword>
<evidence type="ECO:0000256" key="9">
    <source>
        <dbReference type="ARBA" id="ARBA00022840"/>
    </source>
</evidence>
<dbReference type="SMART" id="SM00388">
    <property type="entry name" value="HisKA"/>
    <property type="match status" value="1"/>
</dbReference>
<keyword evidence="8 15" id="KW-0418">Kinase</keyword>
<sequence>MKTTFSLQKRLGLGLTLGMTLLWLMATIGTWRGVQHELNEAFDSALEETAQRILPLAVLEISNRENPGEVQQVATLKMHKEHLTYLVRDAAGKVLMQSHDANPRIFSKHPAEGFSTIGKYRLYGASALRETVFIEVAEPLRHRREAARQALFTLLWPLLALVPISLLGTWLLVRMSLGSVLAYRYAVEARGVGDLSPIKVSRLPAEINPLADAVNRLLERLRRALEAERSFTANSAHELRTPLAATLAQVQRLYQEAPEGPLRLRVKKIESALRELARLSEKLMQLAKAEGGGLLSQTPQDLVPLLAHVVDEWRHNSTRQIALQLPAQAHVYSTLDPDAFGILLRNLIENALKYGAMDQPIEVTLTDQALLRVINGGPVVPVAVLQHLTERFVRGQSETSGAGLGLAIVKTIVQGINGRIELLSPARDRQEGFEVRVWLPLATVAVGHSSAS</sequence>
<feature type="transmembrane region" description="Helical" evidence="12">
    <location>
        <begin position="150"/>
        <end position="173"/>
    </location>
</feature>
<reference evidence="16" key="1">
    <citation type="submission" date="2016-04" db="EMBL/GenBank/DDBJ databases">
        <authorList>
            <person name="Ray J."/>
            <person name="Price M."/>
            <person name="Deutschbauer A."/>
        </authorList>
    </citation>
    <scope>NUCLEOTIDE SEQUENCE [LARGE SCALE GENOMIC DNA]</scope>
    <source>
        <strain evidence="16">FW300-N2E2</strain>
    </source>
</reference>
<dbReference type="CDD" id="cd00075">
    <property type="entry name" value="HATPase"/>
    <property type="match status" value="1"/>
</dbReference>
<keyword evidence="5" id="KW-0808">Transferase</keyword>
<dbReference type="SUPFAM" id="SSF47384">
    <property type="entry name" value="Homodimeric domain of signal transducing histidine kinase"/>
    <property type="match status" value="1"/>
</dbReference>
<comment type="subcellular location">
    <subcellularLocation>
        <location evidence="2">Membrane</location>
        <topology evidence="2">Multi-pass membrane protein</topology>
    </subcellularLocation>
</comment>
<dbReference type="InterPro" id="IPR005467">
    <property type="entry name" value="His_kinase_dom"/>
</dbReference>
<dbReference type="GO" id="GO:0005886">
    <property type="term" value="C:plasma membrane"/>
    <property type="evidence" value="ECO:0007669"/>
    <property type="project" value="TreeGrafter"/>
</dbReference>
<evidence type="ECO:0000256" key="2">
    <source>
        <dbReference type="ARBA" id="ARBA00004141"/>
    </source>
</evidence>
<proteinExistence type="predicted"/>
<keyword evidence="6 12" id="KW-0812">Transmembrane</keyword>
<gene>
    <name evidence="15" type="ORF">TK06_07590</name>
</gene>
<dbReference type="InterPro" id="IPR003594">
    <property type="entry name" value="HATPase_dom"/>
</dbReference>
<evidence type="ECO:0000256" key="5">
    <source>
        <dbReference type="ARBA" id="ARBA00022679"/>
    </source>
</evidence>
<accession>A0A159ZWC8</accession>
<evidence type="ECO:0000256" key="12">
    <source>
        <dbReference type="SAM" id="Phobius"/>
    </source>
</evidence>
<evidence type="ECO:0000256" key="10">
    <source>
        <dbReference type="ARBA" id="ARBA00022989"/>
    </source>
</evidence>
<evidence type="ECO:0000256" key="6">
    <source>
        <dbReference type="ARBA" id="ARBA00022692"/>
    </source>
</evidence>
<dbReference type="CDD" id="cd00082">
    <property type="entry name" value="HisKA"/>
    <property type="match status" value="1"/>
</dbReference>
<feature type="domain" description="Histidine kinase" evidence="13">
    <location>
        <begin position="234"/>
        <end position="443"/>
    </location>
</feature>
<dbReference type="PANTHER" id="PTHR45436:SF14">
    <property type="entry name" value="SENSOR PROTEIN QSEC"/>
    <property type="match status" value="1"/>
</dbReference>
<evidence type="ECO:0000259" key="13">
    <source>
        <dbReference type="PROSITE" id="PS50109"/>
    </source>
</evidence>
<dbReference type="GO" id="GO:0005524">
    <property type="term" value="F:ATP binding"/>
    <property type="evidence" value="ECO:0007669"/>
    <property type="project" value="UniProtKB-KW"/>
</dbReference>
<evidence type="ECO:0000256" key="4">
    <source>
        <dbReference type="ARBA" id="ARBA00022553"/>
    </source>
</evidence>
<dbReference type="SMART" id="SM00387">
    <property type="entry name" value="HATPase_c"/>
    <property type="match status" value="1"/>
</dbReference>
<dbReference type="PROSITE" id="PS50885">
    <property type="entry name" value="HAMP"/>
    <property type="match status" value="1"/>
</dbReference>
<evidence type="ECO:0000313" key="16">
    <source>
        <dbReference type="Proteomes" id="UP000076083"/>
    </source>
</evidence>
<dbReference type="PROSITE" id="PS50109">
    <property type="entry name" value="HIS_KIN"/>
    <property type="match status" value="1"/>
</dbReference>
<comment type="catalytic activity">
    <reaction evidence="1">
        <text>ATP + protein L-histidine = ADP + protein N-phospho-L-histidine.</text>
        <dbReference type="EC" id="2.7.13.3"/>
    </reaction>
</comment>
<dbReference type="RefSeq" id="WP_063321550.1">
    <property type="nucleotide sequence ID" value="NZ_CP015225.1"/>
</dbReference>
<dbReference type="SUPFAM" id="SSF55874">
    <property type="entry name" value="ATPase domain of HSP90 chaperone/DNA topoisomerase II/histidine kinase"/>
    <property type="match status" value="1"/>
</dbReference>
<dbReference type="Gene3D" id="3.30.565.10">
    <property type="entry name" value="Histidine kinase-like ATPase, C-terminal domain"/>
    <property type="match status" value="1"/>
</dbReference>
<evidence type="ECO:0000313" key="15">
    <source>
        <dbReference type="EMBL" id="AMZ70971.1"/>
    </source>
</evidence>
<keyword evidence="7" id="KW-0547">Nucleotide-binding</keyword>
<evidence type="ECO:0000259" key="14">
    <source>
        <dbReference type="PROSITE" id="PS50885"/>
    </source>
</evidence>
<dbReference type="InterPro" id="IPR003661">
    <property type="entry name" value="HisK_dim/P_dom"/>
</dbReference>
<dbReference type="Gene3D" id="1.20.5.1040">
    <property type="entry name" value="Sensor protein qsec"/>
    <property type="match status" value="1"/>
</dbReference>
<dbReference type="AlphaFoldDB" id="A0A159ZWC8"/>
<keyword evidence="4" id="KW-0597">Phosphoprotein</keyword>
<keyword evidence="12" id="KW-0472">Membrane</keyword>
<evidence type="ECO:0000256" key="3">
    <source>
        <dbReference type="ARBA" id="ARBA00012438"/>
    </source>
</evidence>
<dbReference type="EMBL" id="CP015225">
    <property type="protein sequence ID" value="AMZ70971.1"/>
    <property type="molecule type" value="Genomic_DNA"/>
</dbReference>
<evidence type="ECO:0000256" key="7">
    <source>
        <dbReference type="ARBA" id="ARBA00022741"/>
    </source>
</evidence>
<reference evidence="15 16" key="2">
    <citation type="journal article" date="2018" name="Nature">
        <title>Mutant phenotypes for thousands of bacterial genes of unknown function.</title>
        <authorList>
            <person name="Price M.N."/>
            <person name="Wetmore K.M."/>
            <person name="Waters R.J."/>
            <person name="Callaghan M."/>
            <person name="Ray J."/>
            <person name="Liu H."/>
            <person name="Kuehl J.V."/>
            <person name="Melnyk R.A."/>
            <person name="Lamson J.S."/>
            <person name="Suh Y."/>
            <person name="Carlson H.K."/>
            <person name="Esquivel Z."/>
            <person name="Sadeeshkumar H."/>
            <person name="Chakraborty R."/>
            <person name="Zane G.M."/>
            <person name="Rubin B.E."/>
            <person name="Wall J.D."/>
            <person name="Visel A."/>
            <person name="Bristow J."/>
            <person name="Blow M.J."/>
            <person name="Arkin A.P."/>
            <person name="Deutschbauer A.M."/>
        </authorList>
    </citation>
    <scope>NUCLEOTIDE SEQUENCE [LARGE SCALE GENOMIC DNA]</scope>
    <source>
        <strain evidence="15 16">FW300-N2E2</strain>
    </source>
</reference>
<dbReference type="GO" id="GO:0000155">
    <property type="term" value="F:phosphorelay sensor kinase activity"/>
    <property type="evidence" value="ECO:0007669"/>
    <property type="project" value="InterPro"/>
</dbReference>
<dbReference type="Pfam" id="PF02518">
    <property type="entry name" value="HATPase_c"/>
    <property type="match status" value="1"/>
</dbReference>
<keyword evidence="9" id="KW-0067">ATP-binding</keyword>
<evidence type="ECO:0000256" key="1">
    <source>
        <dbReference type="ARBA" id="ARBA00000085"/>
    </source>
</evidence>
<dbReference type="InterPro" id="IPR036890">
    <property type="entry name" value="HATPase_C_sf"/>
</dbReference>
<dbReference type="InterPro" id="IPR036097">
    <property type="entry name" value="HisK_dim/P_sf"/>
</dbReference>
<dbReference type="InterPro" id="IPR013727">
    <property type="entry name" value="2CSK_N"/>
</dbReference>
<dbReference type="InterPro" id="IPR003660">
    <property type="entry name" value="HAMP_dom"/>
</dbReference>
<evidence type="ECO:0000256" key="8">
    <source>
        <dbReference type="ARBA" id="ARBA00022777"/>
    </source>
</evidence>
<dbReference type="Gene3D" id="1.10.287.130">
    <property type="match status" value="1"/>
</dbReference>
<name>A0A159ZWC8_PSEFL</name>